<feature type="compositionally biased region" description="Basic and acidic residues" evidence="1">
    <location>
        <begin position="332"/>
        <end position="342"/>
    </location>
</feature>
<feature type="region of interest" description="Disordered" evidence="1">
    <location>
        <begin position="803"/>
        <end position="829"/>
    </location>
</feature>
<dbReference type="NCBIfam" id="NF033446">
    <property type="entry name" value="BREX_PglZ_2"/>
    <property type="match status" value="1"/>
</dbReference>
<accession>A0AB39SIL7</accession>
<dbReference type="InterPro" id="IPR017850">
    <property type="entry name" value="Alkaline_phosphatase_core_sf"/>
</dbReference>
<feature type="domain" description="Alkaline phosphatase-like protein PglZ C-terminal" evidence="4">
    <location>
        <begin position="863"/>
        <end position="963"/>
    </location>
</feature>
<dbReference type="SUPFAM" id="SSF53649">
    <property type="entry name" value="Alkaline phosphatase-like"/>
    <property type="match status" value="1"/>
</dbReference>
<feature type="domain" description="Alkaline phosphatase-like protein PglZ N-terminal" evidence="3">
    <location>
        <begin position="16"/>
        <end position="120"/>
    </location>
</feature>
<dbReference type="InterPro" id="IPR047992">
    <property type="entry name" value="BREX_PglZ"/>
</dbReference>
<dbReference type="InterPro" id="IPR058882">
    <property type="entry name" value="PglZ_C"/>
</dbReference>
<evidence type="ECO:0000259" key="3">
    <source>
        <dbReference type="Pfam" id="PF25862"/>
    </source>
</evidence>
<dbReference type="AlphaFoldDB" id="A0AB39SIL7"/>
<evidence type="ECO:0000259" key="2">
    <source>
        <dbReference type="Pfam" id="PF25861"/>
    </source>
</evidence>
<protein>
    <submittedName>
        <fullName evidence="5">BREX-2 system phosphatase PglZ</fullName>
    </submittedName>
</protein>
<proteinExistence type="predicted"/>
<feature type="region of interest" description="Disordered" evidence="1">
    <location>
        <begin position="323"/>
        <end position="342"/>
    </location>
</feature>
<sequence>MSTTTTSAVTVRLNLATITQYLSAQTSLADTLAGRDRRRAVLLRSTPQWDGPTEHVWGDGQSARIAAAPSPLAVHELLLGHLSDTATGPALLVVLTDREQNELDPAILARAHKARVDTVDSWDVVRDAFGAHQVDQRLRDDKWAAEALLDAAPPRGGWPRLGGGMLSRGTALSALALRRLRMGRYEDEETRADHTTSADRLDTHALLSWSLMPGRPERLLALRGPERAGLAQFLGEEDQAGLAGRALLALVEAEHGPDAVAFGLVCAALWCHAEPDASTYTARGRAERWFGERPPAQGEQLDAMAAAFGRASEEYVGTLLAGASREGGAGSEEAREARRTSDTVLERASGLVRQFGAEAAAGTSPLLPAGMDARFTAVGTALADGEPGRLDAAVRSLIEHRRAQGPELRARIERTRMGQRLVQWLAGEPAVEAPHVDAALQRHMDETGWVDRALEHIEAGGDPDDRLRAAYDALATRVRERRHEIDREFARVLATWTAAGTEPGRMLTVETFLERVVKPVVRGTAERRVLLIVLDGMSTAIATELGEELRASWAEFDPVDEGAPRRRAMAAALPTLTSVSRTSLFAGKLTQGSQNDEARLFSNLPLWGGAPAAVFHKDDLRADSAGDTFGPELTQALTDGRTHVAVVLNSIDDRLAKEQKLGDGAWQTEHIPGLPDLLRVAATEGMAVVITSDHGHVVDRHGAKVDTGSPLSARHRPPGGQVGPAEIALQGSRVVAPDPGGSIVALWDADSRYTARKAGYHGGASLAEFTIPVLAFLRFEASPPPAWRELGDPRPTWWLLEEPAPRPATTSPAPAASAKRQARQKPSKVQAQLALTHDSLFDVAVVPASDGEETLVTATVVGPDDALVSALFASEAFQGQIGLLARKPPMDKVEGAIRALLDAGGTLPVSALAQRVSYPVTRADGFAAILRQLLNYDGVQVLETLPDGRTVRLDLPLLRMQFDLG</sequence>
<dbReference type="Pfam" id="PF25863">
    <property type="entry name" value="PglZ_C"/>
    <property type="match status" value="1"/>
</dbReference>
<dbReference type="RefSeq" id="WP_369262945.1">
    <property type="nucleotide sequence ID" value="NZ_CP163440.1"/>
</dbReference>
<reference evidence="5" key="1">
    <citation type="submission" date="2024-07" db="EMBL/GenBank/DDBJ databases">
        <authorList>
            <person name="Yu S.T."/>
        </authorList>
    </citation>
    <scope>NUCLEOTIDE SEQUENCE</scope>
    <source>
        <strain evidence="5">R35</strain>
    </source>
</reference>
<feature type="compositionally biased region" description="Low complexity" evidence="1">
    <location>
        <begin position="807"/>
        <end position="818"/>
    </location>
</feature>
<evidence type="ECO:0000259" key="4">
    <source>
        <dbReference type="Pfam" id="PF25863"/>
    </source>
</evidence>
<gene>
    <name evidence="5" type="primary">pglZ</name>
    <name evidence="5" type="ORF">AB5J50_37145</name>
</gene>
<dbReference type="EMBL" id="CP163440">
    <property type="protein sequence ID" value="XDQ66036.1"/>
    <property type="molecule type" value="Genomic_DNA"/>
</dbReference>
<name>A0AB39SIL7_9ACTN</name>
<dbReference type="InterPro" id="IPR058880">
    <property type="entry name" value="PglZ_N"/>
</dbReference>
<feature type="domain" description="Alkaline phosphatase-like protein PglZ second" evidence="2">
    <location>
        <begin position="202"/>
        <end position="366"/>
    </location>
</feature>
<dbReference type="Pfam" id="PF08665">
    <property type="entry name" value="PglZ"/>
    <property type="match status" value="1"/>
</dbReference>
<organism evidence="5">
    <name type="scientific">Streptomyces sp. R35</name>
    <dbReference type="NCBI Taxonomy" id="3238630"/>
    <lineage>
        <taxon>Bacteria</taxon>
        <taxon>Bacillati</taxon>
        <taxon>Actinomycetota</taxon>
        <taxon>Actinomycetes</taxon>
        <taxon>Kitasatosporales</taxon>
        <taxon>Streptomycetaceae</taxon>
        <taxon>Streptomyces</taxon>
    </lineage>
</organism>
<dbReference type="InterPro" id="IPR058881">
    <property type="entry name" value="PglZ_2nd"/>
</dbReference>
<dbReference type="Pfam" id="PF25862">
    <property type="entry name" value="PglZ_1st"/>
    <property type="match status" value="1"/>
</dbReference>
<evidence type="ECO:0000313" key="5">
    <source>
        <dbReference type="EMBL" id="XDQ66036.1"/>
    </source>
</evidence>
<dbReference type="Pfam" id="PF25861">
    <property type="entry name" value="PglZ_2nd"/>
    <property type="match status" value="1"/>
</dbReference>
<evidence type="ECO:0000256" key="1">
    <source>
        <dbReference type="SAM" id="MobiDB-lite"/>
    </source>
</evidence>